<evidence type="ECO:0000259" key="2">
    <source>
        <dbReference type="Pfam" id="PF04389"/>
    </source>
</evidence>
<reference evidence="4" key="2">
    <citation type="submission" date="2015-08" db="EMBL/GenBank/DDBJ databases">
        <title>Draft Genome Sequence of a Heterotrophic Facultative Anaerobic Bacterium Ardenticatena maritima Strain 110S.</title>
        <authorList>
            <person name="Kawaichi S."/>
            <person name="Yoshida T."/>
            <person name="Sako Y."/>
            <person name="Nakamura R."/>
        </authorList>
    </citation>
    <scope>NUCLEOTIDE SEQUENCE [LARGE SCALE GENOMIC DNA]</scope>
    <source>
        <strain evidence="4">110S</strain>
    </source>
</reference>
<protein>
    <recommendedName>
        <fullName evidence="2">Peptidase M28 domain-containing protein</fullName>
    </recommendedName>
</protein>
<evidence type="ECO:0000313" key="4">
    <source>
        <dbReference type="Proteomes" id="UP000037784"/>
    </source>
</evidence>
<keyword evidence="1" id="KW-1133">Transmembrane helix</keyword>
<dbReference type="GO" id="GO:0006508">
    <property type="term" value="P:proteolysis"/>
    <property type="evidence" value="ECO:0007669"/>
    <property type="project" value="InterPro"/>
</dbReference>
<dbReference type="GO" id="GO:0008235">
    <property type="term" value="F:metalloexopeptidase activity"/>
    <property type="evidence" value="ECO:0007669"/>
    <property type="project" value="InterPro"/>
</dbReference>
<dbReference type="Proteomes" id="UP000037784">
    <property type="component" value="Unassembled WGS sequence"/>
</dbReference>
<keyword evidence="4" id="KW-1185">Reference proteome</keyword>
<feature type="transmembrane region" description="Helical" evidence="1">
    <location>
        <begin position="69"/>
        <end position="87"/>
    </location>
</feature>
<keyword evidence="1" id="KW-0472">Membrane</keyword>
<sequence length="389" mass="42149">MKEAAGTCMPSLNPTTTHMLDTIRFLSVAIGPRPSASPAERRAAEWAADHLQAWGYTTHLMPVAGLRTFTAYTAPIYMLGALGAWALQKGATRRAVQLSALAGGLLYAEQTMRPILSELLPRTPSVNVVARRPATRERRRTVVLTAHLDTQQAALLFHPRLVGGFRRSYLLLVLSLVWGLVGAPLGRAGRTLARLALGNIGVALGLMLHKERMPHVDGANDNASGVAVVLAAAQALQGGLPFTDVWVVLTGCEETGSQGMQAFLEGYRFDPDTTFFINCDTIGIGQVAAVSSEGPLKRYHADPHLLALVRRIAATYQLPVTIRPYHLLLTDAEVAMQRGYRAISLMAFDETGRLPNWHWVSDTISAIQPTTLDTALALTLRLVHALDAE</sequence>
<organism evidence="3 4">
    <name type="scientific">Ardenticatena maritima</name>
    <dbReference type="NCBI Taxonomy" id="872965"/>
    <lineage>
        <taxon>Bacteria</taxon>
        <taxon>Bacillati</taxon>
        <taxon>Chloroflexota</taxon>
        <taxon>Ardenticatenia</taxon>
        <taxon>Ardenticatenales</taxon>
        <taxon>Ardenticatenaceae</taxon>
        <taxon>Ardenticatena</taxon>
    </lineage>
</organism>
<feature type="domain" description="Peptidase M28" evidence="2">
    <location>
        <begin position="214"/>
        <end position="381"/>
    </location>
</feature>
<dbReference type="InterPro" id="IPR007484">
    <property type="entry name" value="Peptidase_M28"/>
</dbReference>
<dbReference type="AlphaFoldDB" id="A0A0M9UBH7"/>
<name>A0A0M9UBH7_9CHLR</name>
<comment type="caution">
    <text evidence="3">The sequence shown here is derived from an EMBL/GenBank/DDBJ whole genome shotgun (WGS) entry which is preliminary data.</text>
</comment>
<reference evidence="3 4" key="1">
    <citation type="journal article" date="2015" name="Genome Announc.">
        <title>Draft Genome Sequence of a Heterotrophic Facultative Anaerobic Thermophilic Bacterium, Ardenticatena maritima Strain 110ST.</title>
        <authorList>
            <person name="Kawaichi S."/>
            <person name="Yoshida T."/>
            <person name="Sako Y."/>
            <person name="Nakamura R."/>
        </authorList>
    </citation>
    <scope>NUCLEOTIDE SEQUENCE [LARGE SCALE GENOMIC DNA]</scope>
    <source>
        <strain evidence="3 4">110S</strain>
    </source>
</reference>
<dbReference type="STRING" id="872965.SE16_10240"/>
<accession>A0A0M9UBH7</accession>
<proteinExistence type="predicted"/>
<dbReference type="InParanoid" id="A0A0M9UBH7"/>
<dbReference type="PANTHER" id="PTHR12147:SF26">
    <property type="entry name" value="PEPTIDASE M28 DOMAIN-CONTAINING PROTEIN"/>
    <property type="match status" value="1"/>
</dbReference>
<evidence type="ECO:0000313" key="3">
    <source>
        <dbReference type="EMBL" id="GAP61780.1"/>
    </source>
</evidence>
<dbReference type="Pfam" id="PF04389">
    <property type="entry name" value="Peptidase_M28"/>
    <property type="match status" value="1"/>
</dbReference>
<dbReference type="InterPro" id="IPR045175">
    <property type="entry name" value="M28_fam"/>
</dbReference>
<keyword evidence="1" id="KW-0812">Transmembrane</keyword>
<dbReference type="Gene3D" id="3.40.630.10">
    <property type="entry name" value="Zn peptidases"/>
    <property type="match status" value="1"/>
</dbReference>
<dbReference type="PANTHER" id="PTHR12147">
    <property type="entry name" value="METALLOPEPTIDASE M28 FAMILY MEMBER"/>
    <property type="match status" value="1"/>
</dbReference>
<gene>
    <name evidence="3" type="ORF">ARMA_0203</name>
</gene>
<dbReference type="SUPFAM" id="SSF53187">
    <property type="entry name" value="Zn-dependent exopeptidases"/>
    <property type="match status" value="1"/>
</dbReference>
<feature type="transmembrane region" description="Helical" evidence="1">
    <location>
        <begin position="169"/>
        <end position="186"/>
    </location>
</feature>
<dbReference type="EMBL" id="BBZA01000015">
    <property type="protein sequence ID" value="GAP61780.1"/>
    <property type="molecule type" value="Genomic_DNA"/>
</dbReference>
<evidence type="ECO:0000256" key="1">
    <source>
        <dbReference type="SAM" id="Phobius"/>
    </source>
</evidence>